<reference evidence="2 4" key="1">
    <citation type="journal article" date="2012" name="Nature">
        <title>Algal genomes reveal evolutionary mosaicism and the fate of nucleomorphs.</title>
        <authorList>
            <consortium name="DOE Joint Genome Institute"/>
            <person name="Curtis B.A."/>
            <person name="Tanifuji G."/>
            <person name="Burki F."/>
            <person name="Gruber A."/>
            <person name="Irimia M."/>
            <person name="Maruyama S."/>
            <person name="Arias M.C."/>
            <person name="Ball S.G."/>
            <person name="Gile G.H."/>
            <person name="Hirakawa Y."/>
            <person name="Hopkins J.F."/>
            <person name="Kuo A."/>
            <person name="Rensing S.A."/>
            <person name="Schmutz J."/>
            <person name="Symeonidi A."/>
            <person name="Elias M."/>
            <person name="Eveleigh R.J."/>
            <person name="Herman E.K."/>
            <person name="Klute M.J."/>
            <person name="Nakayama T."/>
            <person name="Obornik M."/>
            <person name="Reyes-Prieto A."/>
            <person name="Armbrust E.V."/>
            <person name="Aves S.J."/>
            <person name="Beiko R.G."/>
            <person name="Coutinho P."/>
            <person name="Dacks J.B."/>
            <person name="Durnford D.G."/>
            <person name="Fast N.M."/>
            <person name="Green B.R."/>
            <person name="Grisdale C.J."/>
            <person name="Hempel F."/>
            <person name="Henrissat B."/>
            <person name="Hoppner M.P."/>
            <person name="Ishida K."/>
            <person name="Kim E."/>
            <person name="Koreny L."/>
            <person name="Kroth P.G."/>
            <person name="Liu Y."/>
            <person name="Malik S.B."/>
            <person name="Maier U.G."/>
            <person name="McRose D."/>
            <person name="Mock T."/>
            <person name="Neilson J.A."/>
            <person name="Onodera N.T."/>
            <person name="Poole A.M."/>
            <person name="Pritham E.J."/>
            <person name="Richards T.A."/>
            <person name="Rocap G."/>
            <person name="Roy S.W."/>
            <person name="Sarai C."/>
            <person name="Schaack S."/>
            <person name="Shirato S."/>
            <person name="Slamovits C.H."/>
            <person name="Spencer D.F."/>
            <person name="Suzuki S."/>
            <person name="Worden A.Z."/>
            <person name="Zauner S."/>
            <person name="Barry K."/>
            <person name="Bell C."/>
            <person name="Bharti A.K."/>
            <person name="Crow J.A."/>
            <person name="Grimwood J."/>
            <person name="Kramer R."/>
            <person name="Lindquist E."/>
            <person name="Lucas S."/>
            <person name="Salamov A."/>
            <person name="McFadden G.I."/>
            <person name="Lane C.E."/>
            <person name="Keeling P.J."/>
            <person name="Gray M.W."/>
            <person name="Grigoriev I.V."/>
            <person name="Archibald J.M."/>
        </authorList>
    </citation>
    <scope>NUCLEOTIDE SEQUENCE</scope>
    <source>
        <strain evidence="2 4">CCMP2712</strain>
    </source>
</reference>
<reference evidence="3" key="3">
    <citation type="submission" date="2016-03" db="UniProtKB">
        <authorList>
            <consortium name="EnsemblProtists"/>
        </authorList>
    </citation>
    <scope>IDENTIFICATION</scope>
</reference>
<dbReference type="InterPro" id="IPR013320">
    <property type="entry name" value="ConA-like_dom_sf"/>
</dbReference>
<dbReference type="PaxDb" id="55529-EKX39455"/>
<dbReference type="Gene3D" id="2.60.120.920">
    <property type="match status" value="1"/>
</dbReference>
<dbReference type="STRING" id="905079.L1IUD7"/>
<protein>
    <recommendedName>
        <fullName evidence="1">SPRY domain-containing protein</fullName>
    </recommendedName>
</protein>
<evidence type="ECO:0000313" key="3">
    <source>
        <dbReference type="EnsemblProtists" id="EKX39455"/>
    </source>
</evidence>
<dbReference type="SUPFAM" id="SSF81383">
    <property type="entry name" value="F-box domain"/>
    <property type="match status" value="1"/>
</dbReference>
<dbReference type="GeneID" id="17296264"/>
<keyword evidence="4" id="KW-1185">Reference proteome</keyword>
<dbReference type="RefSeq" id="XP_005826435.1">
    <property type="nucleotide sequence ID" value="XM_005826378.1"/>
</dbReference>
<dbReference type="AlphaFoldDB" id="L1IUD7"/>
<name>L1IUD7_GUITC</name>
<dbReference type="CDD" id="cd12885">
    <property type="entry name" value="SPRY_RanBP_like"/>
    <property type="match status" value="1"/>
</dbReference>
<organism evidence="2">
    <name type="scientific">Guillardia theta (strain CCMP2712)</name>
    <name type="common">Cryptophyte</name>
    <dbReference type="NCBI Taxonomy" id="905079"/>
    <lineage>
        <taxon>Eukaryota</taxon>
        <taxon>Cryptophyceae</taxon>
        <taxon>Pyrenomonadales</taxon>
        <taxon>Geminigeraceae</taxon>
        <taxon>Guillardia</taxon>
    </lineage>
</organism>
<dbReference type="PANTHER" id="PTHR12864">
    <property type="entry name" value="RAN BINDING PROTEIN 9-RELATED"/>
    <property type="match status" value="1"/>
</dbReference>
<dbReference type="eggNOG" id="KOG1477">
    <property type="taxonomic scope" value="Eukaryota"/>
</dbReference>
<dbReference type="EMBL" id="JH993039">
    <property type="protein sequence ID" value="EKX39455.1"/>
    <property type="molecule type" value="Genomic_DNA"/>
</dbReference>
<dbReference type="Pfam" id="PF00622">
    <property type="entry name" value="SPRY"/>
    <property type="match status" value="1"/>
</dbReference>
<sequence>MTAGAGMLTTLSKNSFVRGLRIPRGMSCISDACVCVEPPVSQLGKKGGSLAGKRCSLSDVSEDCMSKIMFLLDGNHILMLACTCRQFSMSAKSLHFWKCFCTRLDAFCKEDATEIGIFTNNGEDDHKDWIRLNTLLEHERNIRILRNTIEFPERVSMKCGKQSYGHLIQYVGKLGGDRAVRGAHGWTLQVNKKRWIRSVLEGTMCRLGLRKARSSILEELPPILAGCDSNVLHVQAQYIFSLCYYYEVKIREILLKNGSQPNTRKWCIAIGLSTKDFRLTGRQPGWDSNSCAYHGDDGKVYCRNKTCRSWPTFGAGDTVGCGLCQDKSIFFTLNGNFLGFLKDHILWDPRRQTLHPTIGIDSFQPLEVNWGTKPFMYNFEEVLTASNNPPS</sequence>
<reference evidence="4" key="2">
    <citation type="submission" date="2012-11" db="EMBL/GenBank/DDBJ databases">
        <authorList>
            <person name="Kuo A."/>
            <person name="Curtis B.A."/>
            <person name="Tanifuji G."/>
            <person name="Burki F."/>
            <person name="Gruber A."/>
            <person name="Irimia M."/>
            <person name="Maruyama S."/>
            <person name="Arias M.C."/>
            <person name="Ball S.G."/>
            <person name="Gile G.H."/>
            <person name="Hirakawa Y."/>
            <person name="Hopkins J.F."/>
            <person name="Rensing S.A."/>
            <person name="Schmutz J."/>
            <person name="Symeonidi A."/>
            <person name="Elias M."/>
            <person name="Eveleigh R.J."/>
            <person name="Herman E.K."/>
            <person name="Klute M.J."/>
            <person name="Nakayama T."/>
            <person name="Obornik M."/>
            <person name="Reyes-Prieto A."/>
            <person name="Armbrust E.V."/>
            <person name="Aves S.J."/>
            <person name="Beiko R.G."/>
            <person name="Coutinho P."/>
            <person name="Dacks J.B."/>
            <person name="Durnford D.G."/>
            <person name="Fast N.M."/>
            <person name="Green B.R."/>
            <person name="Grisdale C."/>
            <person name="Hempe F."/>
            <person name="Henrissat B."/>
            <person name="Hoppner M.P."/>
            <person name="Ishida K.-I."/>
            <person name="Kim E."/>
            <person name="Koreny L."/>
            <person name="Kroth P.G."/>
            <person name="Liu Y."/>
            <person name="Malik S.-B."/>
            <person name="Maier U.G."/>
            <person name="McRose D."/>
            <person name="Mock T."/>
            <person name="Neilson J.A."/>
            <person name="Onodera N.T."/>
            <person name="Poole A.M."/>
            <person name="Pritham E.J."/>
            <person name="Richards T.A."/>
            <person name="Rocap G."/>
            <person name="Roy S.W."/>
            <person name="Sarai C."/>
            <person name="Schaack S."/>
            <person name="Shirato S."/>
            <person name="Slamovits C.H."/>
            <person name="Spencer D.F."/>
            <person name="Suzuki S."/>
            <person name="Worden A.Z."/>
            <person name="Zauner S."/>
            <person name="Barry K."/>
            <person name="Bell C."/>
            <person name="Bharti A.K."/>
            <person name="Crow J.A."/>
            <person name="Grimwood J."/>
            <person name="Kramer R."/>
            <person name="Lindquist E."/>
            <person name="Lucas S."/>
            <person name="Salamov A."/>
            <person name="McFadden G.I."/>
            <person name="Lane C.E."/>
            <person name="Keeling P.J."/>
            <person name="Gray M.W."/>
            <person name="Grigoriev I.V."/>
            <person name="Archibald J.M."/>
        </authorList>
    </citation>
    <scope>NUCLEOTIDE SEQUENCE</scope>
    <source>
        <strain evidence="4">CCMP2712</strain>
    </source>
</reference>
<dbReference type="EnsemblProtists" id="EKX39455">
    <property type="protein sequence ID" value="EKX39455"/>
    <property type="gene ID" value="GUITHDRAFT_114416"/>
</dbReference>
<dbReference type="SUPFAM" id="SSF49899">
    <property type="entry name" value="Concanavalin A-like lectins/glucanases"/>
    <property type="match status" value="1"/>
</dbReference>
<evidence type="ECO:0000259" key="1">
    <source>
        <dbReference type="SMART" id="SM00449"/>
    </source>
</evidence>
<dbReference type="InterPro" id="IPR050618">
    <property type="entry name" value="Ubq-SigPath_Reg"/>
</dbReference>
<feature type="domain" description="SPRY" evidence="1">
    <location>
        <begin position="241"/>
        <end position="374"/>
    </location>
</feature>
<dbReference type="Proteomes" id="UP000011087">
    <property type="component" value="Unassembled WGS sequence"/>
</dbReference>
<gene>
    <name evidence="2" type="ORF">GUITHDRAFT_114416</name>
</gene>
<dbReference type="InterPro" id="IPR036047">
    <property type="entry name" value="F-box-like_dom_sf"/>
</dbReference>
<proteinExistence type="predicted"/>
<dbReference type="HOGENOM" id="CLU_706873_0_0_1"/>
<dbReference type="KEGG" id="gtt:GUITHDRAFT_114416"/>
<dbReference type="InterPro" id="IPR044736">
    <property type="entry name" value="Gid1/RanBPM/SPLA_SPRY"/>
</dbReference>
<accession>L1IUD7</accession>
<dbReference type="InterPro" id="IPR003877">
    <property type="entry name" value="SPRY_dom"/>
</dbReference>
<dbReference type="OrthoDB" id="258495at2759"/>
<evidence type="ECO:0000313" key="2">
    <source>
        <dbReference type="EMBL" id="EKX39455.1"/>
    </source>
</evidence>
<dbReference type="SMART" id="SM00449">
    <property type="entry name" value="SPRY"/>
    <property type="match status" value="1"/>
</dbReference>
<dbReference type="InterPro" id="IPR043136">
    <property type="entry name" value="B30.2/SPRY_sf"/>
</dbReference>
<evidence type="ECO:0000313" key="4">
    <source>
        <dbReference type="Proteomes" id="UP000011087"/>
    </source>
</evidence>